<name>A0A835UCR3_VANPL</name>
<dbReference type="GO" id="GO:0051607">
    <property type="term" value="P:defense response to virus"/>
    <property type="evidence" value="ECO:0007669"/>
    <property type="project" value="UniProtKB-ARBA"/>
</dbReference>
<feature type="coiled-coil region" evidence="15">
    <location>
        <begin position="610"/>
        <end position="666"/>
    </location>
</feature>
<evidence type="ECO:0000256" key="11">
    <source>
        <dbReference type="ARBA" id="ARBA00058702"/>
    </source>
</evidence>
<dbReference type="GO" id="GO:0046872">
    <property type="term" value="F:metal ion binding"/>
    <property type="evidence" value="ECO:0007669"/>
    <property type="project" value="UniProtKB-KW"/>
</dbReference>
<keyword evidence="7" id="KW-0132">Cell division</keyword>
<organism evidence="16 17">
    <name type="scientific">Vanilla planifolia</name>
    <name type="common">Vanilla</name>
    <dbReference type="NCBI Taxonomy" id="51239"/>
    <lineage>
        <taxon>Eukaryota</taxon>
        <taxon>Viridiplantae</taxon>
        <taxon>Streptophyta</taxon>
        <taxon>Embryophyta</taxon>
        <taxon>Tracheophyta</taxon>
        <taxon>Spermatophyta</taxon>
        <taxon>Magnoliopsida</taxon>
        <taxon>Liliopsida</taxon>
        <taxon>Asparagales</taxon>
        <taxon>Orchidaceae</taxon>
        <taxon>Vanilloideae</taxon>
        <taxon>Vanilleae</taxon>
        <taxon>Vanilla</taxon>
    </lineage>
</organism>
<dbReference type="PROSITE" id="PS51422">
    <property type="entry name" value="SAR1"/>
    <property type="match status" value="1"/>
</dbReference>
<dbReference type="GO" id="GO:0031902">
    <property type="term" value="C:late endosome membrane"/>
    <property type="evidence" value="ECO:0007669"/>
    <property type="project" value="UniProtKB-SubCell"/>
</dbReference>
<dbReference type="PANTHER" id="PTHR35712">
    <property type="entry name" value="MYOSIN HEAVY CHAIN-LIKE PROTEIN"/>
    <property type="match status" value="1"/>
</dbReference>
<feature type="binding site" evidence="13">
    <location>
        <begin position="26"/>
        <end position="33"/>
    </location>
    <ligand>
        <name>GTP</name>
        <dbReference type="ChEBI" id="CHEBI:37565"/>
    </ligand>
</feature>
<dbReference type="GO" id="GO:0015031">
    <property type="term" value="P:protein transport"/>
    <property type="evidence" value="ECO:0007669"/>
    <property type="project" value="InterPro"/>
</dbReference>
<dbReference type="SUPFAM" id="SSF52540">
    <property type="entry name" value="P-loop containing nucleoside triphosphate hydrolases"/>
    <property type="match status" value="1"/>
</dbReference>
<dbReference type="SMART" id="SM00175">
    <property type="entry name" value="RAB"/>
    <property type="match status" value="1"/>
</dbReference>
<proteinExistence type="inferred from homology"/>
<dbReference type="FunFam" id="3.40.50.300:FF:000441">
    <property type="entry name" value="ADP-ribosylation factor-like protein 8a"/>
    <property type="match status" value="1"/>
</dbReference>
<dbReference type="InterPro" id="IPR005225">
    <property type="entry name" value="Small_GTP-bd"/>
</dbReference>
<evidence type="ECO:0000256" key="8">
    <source>
        <dbReference type="ARBA" id="ARBA00022829"/>
    </source>
</evidence>
<protein>
    <submittedName>
        <fullName evidence="16">Uncharacterized protein</fullName>
    </submittedName>
</protein>
<feature type="binding site" evidence="13">
    <location>
        <position position="73"/>
    </location>
    <ligand>
        <name>GTP</name>
        <dbReference type="ChEBI" id="CHEBI:37565"/>
    </ligand>
</feature>
<feature type="coiled-coil region" evidence="15">
    <location>
        <begin position="724"/>
        <end position="751"/>
    </location>
</feature>
<feature type="binding site" evidence="13">
    <location>
        <begin position="129"/>
        <end position="132"/>
    </location>
    <ligand>
        <name>GTP</name>
        <dbReference type="ChEBI" id="CHEBI:37565"/>
    </ligand>
</feature>
<feature type="binding site" evidence="14">
    <location>
        <position position="33"/>
    </location>
    <ligand>
        <name>Mg(2+)</name>
        <dbReference type="ChEBI" id="CHEBI:18420"/>
    </ligand>
</feature>
<evidence type="ECO:0000256" key="12">
    <source>
        <dbReference type="ARBA" id="ARBA00064590"/>
    </source>
</evidence>
<dbReference type="SMART" id="SM00178">
    <property type="entry name" value="SAR"/>
    <property type="match status" value="1"/>
</dbReference>
<evidence type="ECO:0000256" key="5">
    <source>
        <dbReference type="ARBA" id="ARBA00022741"/>
    </source>
</evidence>
<evidence type="ECO:0000256" key="15">
    <source>
        <dbReference type="SAM" id="Coils"/>
    </source>
</evidence>
<keyword evidence="14" id="KW-0479">Metal-binding</keyword>
<feature type="binding site" evidence="14">
    <location>
        <position position="51"/>
    </location>
    <ligand>
        <name>Mg(2+)</name>
        <dbReference type="ChEBI" id="CHEBI:18420"/>
    </ligand>
</feature>
<keyword evidence="9 13" id="KW-0342">GTP-binding</keyword>
<evidence type="ECO:0000256" key="14">
    <source>
        <dbReference type="PIRSR" id="PIRSR606689-2"/>
    </source>
</evidence>
<evidence type="ECO:0000256" key="6">
    <source>
        <dbReference type="ARBA" id="ARBA00022753"/>
    </source>
</evidence>
<feature type="coiled-coil region" evidence="15">
    <location>
        <begin position="211"/>
        <end position="304"/>
    </location>
</feature>
<feature type="coiled-coil region" evidence="15">
    <location>
        <begin position="368"/>
        <end position="395"/>
    </location>
</feature>
<dbReference type="GO" id="GO:0005819">
    <property type="term" value="C:spindle"/>
    <property type="evidence" value="ECO:0007669"/>
    <property type="project" value="UniProtKB-SubCell"/>
</dbReference>
<keyword evidence="15" id="KW-0175">Coiled coil</keyword>
<dbReference type="OrthoDB" id="1719803at2759"/>
<gene>
    <name evidence="16" type="ORF">HPP92_024590</name>
</gene>
<dbReference type="PRINTS" id="PR00328">
    <property type="entry name" value="SAR1GTPBP"/>
</dbReference>
<dbReference type="Pfam" id="PF00025">
    <property type="entry name" value="Arf"/>
    <property type="match status" value="1"/>
</dbReference>
<comment type="subunit">
    <text evidence="12">Interacts with tubulin.</text>
</comment>
<evidence type="ECO:0000313" key="17">
    <source>
        <dbReference type="Proteomes" id="UP000639772"/>
    </source>
</evidence>
<dbReference type="GO" id="GO:0007059">
    <property type="term" value="P:chromosome segregation"/>
    <property type="evidence" value="ECO:0007669"/>
    <property type="project" value="UniProtKB-KW"/>
</dbReference>
<evidence type="ECO:0000256" key="4">
    <source>
        <dbReference type="ARBA" id="ARBA00010290"/>
    </source>
</evidence>
<keyword evidence="10" id="KW-0458">Lysosome</keyword>
<keyword evidence="7" id="KW-0498">Mitosis</keyword>
<dbReference type="PROSITE" id="PS51417">
    <property type="entry name" value="ARF"/>
    <property type="match status" value="1"/>
</dbReference>
<dbReference type="InterPro" id="IPR044154">
    <property type="entry name" value="Arl8a/8b"/>
</dbReference>
<comment type="function">
    <text evidence="11">May play a role in lysosome motility. May play a role in chromosome segregation.</text>
</comment>
<comment type="subcellular location">
    <subcellularLocation>
        <location evidence="1">Cytoplasm</location>
        <location evidence="1">Cytoskeleton</location>
        <location evidence="1">Spindle</location>
    </subcellularLocation>
    <subcellularLocation>
        <location evidence="2">Late endosome membrane</location>
    </subcellularLocation>
    <subcellularLocation>
        <location evidence="3">Lysosome membrane</location>
    </subcellularLocation>
</comment>
<dbReference type="InterPro" id="IPR027417">
    <property type="entry name" value="P-loop_NTPase"/>
</dbReference>
<dbReference type="Gene3D" id="3.40.50.300">
    <property type="entry name" value="P-loop containing nucleotide triphosphate hydrolases"/>
    <property type="match status" value="1"/>
</dbReference>
<comment type="caution">
    <text evidence="16">The sequence shown here is derived from an EMBL/GenBank/DDBJ whole genome shotgun (WGS) entry which is preliminary data.</text>
</comment>
<evidence type="ECO:0000256" key="10">
    <source>
        <dbReference type="ARBA" id="ARBA00023228"/>
    </source>
</evidence>
<dbReference type="PANTHER" id="PTHR35712:SF1">
    <property type="entry name" value="MYOSIN HEAVY CHAIN-LIKE PROTEIN"/>
    <property type="match status" value="1"/>
</dbReference>
<comment type="similarity">
    <text evidence="4">Belongs to the small GTPase superfamily. Arf family.</text>
</comment>
<dbReference type="GO" id="GO:0005765">
    <property type="term" value="C:lysosomal membrane"/>
    <property type="evidence" value="ECO:0007669"/>
    <property type="project" value="UniProtKB-SubCell"/>
</dbReference>
<accession>A0A835UCR3</accession>
<keyword evidence="6" id="KW-0967">Endosome</keyword>
<evidence type="ECO:0000256" key="13">
    <source>
        <dbReference type="PIRSR" id="PIRSR606689-1"/>
    </source>
</evidence>
<dbReference type="GO" id="GO:0003924">
    <property type="term" value="F:GTPase activity"/>
    <property type="evidence" value="ECO:0007669"/>
    <property type="project" value="InterPro"/>
</dbReference>
<evidence type="ECO:0000256" key="1">
    <source>
        <dbReference type="ARBA" id="ARBA00004186"/>
    </source>
</evidence>
<keyword evidence="7" id="KW-0131">Cell cycle</keyword>
<keyword evidence="8" id="KW-0159">Chromosome partition</keyword>
<evidence type="ECO:0000256" key="7">
    <source>
        <dbReference type="ARBA" id="ARBA00022776"/>
    </source>
</evidence>
<dbReference type="NCBIfam" id="TIGR00231">
    <property type="entry name" value="small_GTP"/>
    <property type="match status" value="1"/>
</dbReference>
<reference evidence="16 17" key="1">
    <citation type="journal article" date="2020" name="Nat. Food">
        <title>A phased Vanilla planifolia genome enables genetic improvement of flavour and production.</title>
        <authorList>
            <person name="Hasing T."/>
            <person name="Tang H."/>
            <person name="Brym M."/>
            <person name="Khazi F."/>
            <person name="Huang T."/>
            <person name="Chambers A.H."/>
        </authorList>
    </citation>
    <scope>NUCLEOTIDE SEQUENCE [LARGE SCALE GENOMIC DNA]</scope>
    <source>
        <tissue evidence="16">Leaf</tissue>
    </source>
</reference>
<dbReference type="InterPro" id="IPR006689">
    <property type="entry name" value="Small_GTPase_ARF/SAR"/>
</dbReference>
<sequence>MGLWESFLNWLRSLFFKQEMELSLIGLQNAGKTSLVNVVATGGYSEDMIPTVGFNMRKITKGNVTIKLWDLGGQPRFRSMWERYCRAVSAIVYVVDAADFENLSISKGELHDLLGKPSLIGIPLLVLGNKIDKPEALSKARLTEEMGLDSITDREVCCFMISCKNATNIDVVIDWLADPGTAKGLSDGKVPSILGFYFSPQLSQKFQVTGMDDEGLTKELLQNRIVQLEHERDELRKDIEQLCMQQAGPSYLAVATRMHFQRTTGLEQEIESLKKNLAGCLREKQNLEEELSEAYKIKMQLSDLHNAEVLKNKEVEGQLKFFQGCIASALSERDYSIMECERAKEREEAISQKLNFSNKRVEELELAYHYEKEQNASLVKELNELKEKIEIFNKVIDKFCMIRDRDGGSSVHDAWQSMCSCLLDDSPDRWTFDNNNRSTTLAYIASLEEELDSQKQAIGKMQSNLRMGLQIEQHLKRNARLHEKKQLQLIKMFESGISSLHHIHSQQRIEIMKILDGEMSYMKALLLEFQERLNQFLMSCEQKHNVPVVEDKHLSGDNDFKDGNVIDAIDSSIICEEIDTPLSTVIERRIPDVSDALSQALHEKVAALLLLSQQEERHLLEREMNIAMQNKMEELQQNLSQVMKEKMEALMELAELKREYQILRDNHFKYGDLSHEVFDKPTCIREREGTFKNFLRKTSLKNWIGASYGQQDNVKVTSECNIANENYSMDLARLKVDNAALRENILNVEQLTSSVHRLHALLLKVQNDFDATGSFSECLIESLSNIIAEANQLKTVINSSLPISCSADAMVDAPIYKGLCESEGSSEKQRSHNVLCTAGLEMVELLILSAQLLKGKAAGKACSL</sequence>
<keyword evidence="5 13" id="KW-0547">Nucleotide-binding</keyword>
<evidence type="ECO:0000256" key="9">
    <source>
        <dbReference type="ARBA" id="ARBA00023134"/>
    </source>
</evidence>
<dbReference type="SMART" id="SM00177">
    <property type="entry name" value="ARF"/>
    <property type="match status" value="1"/>
</dbReference>
<dbReference type="EMBL" id="JADCNM010000013">
    <property type="protein sequence ID" value="KAG0456802.1"/>
    <property type="molecule type" value="Genomic_DNA"/>
</dbReference>
<evidence type="ECO:0000256" key="2">
    <source>
        <dbReference type="ARBA" id="ARBA00004414"/>
    </source>
</evidence>
<evidence type="ECO:0000313" key="16">
    <source>
        <dbReference type="EMBL" id="KAG0456802.1"/>
    </source>
</evidence>
<dbReference type="AlphaFoldDB" id="A0A835UCR3"/>
<keyword evidence="14" id="KW-0460">Magnesium</keyword>
<dbReference type="Proteomes" id="UP000639772">
    <property type="component" value="Chromosome 13"/>
</dbReference>
<evidence type="ECO:0000256" key="3">
    <source>
        <dbReference type="ARBA" id="ARBA00004656"/>
    </source>
</evidence>
<dbReference type="GO" id="GO:0005525">
    <property type="term" value="F:GTP binding"/>
    <property type="evidence" value="ECO:0007669"/>
    <property type="project" value="UniProtKB-KW"/>
</dbReference>
<dbReference type="CDD" id="cd04159">
    <property type="entry name" value="Arl10_like"/>
    <property type="match status" value="1"/>
</dbReference>